<name>A0A392R4D8_9FABA</name>
<keyword evidence="2" id="KW-1185">Reference proteome</keyword>
<organism evidence="1 2">
    <name type="scientific">Trifolium medium</name>
    <dbReference type="NCBI Taxonomy" id="97028"/>
    <lineage>
        <taxon>Eukaryota</taxon>
        <taxon>Viridiplantae</taxon>
        <taxon>Streptophyta</taxon>
        <taxon>Embryophyta</taxon>
        <taxon>Tracheophyta</taxon>
        <taxon>Spermatophyta</taxon>
        <taxon>Magnoliopsida</taxon>
        <taxon>eudicotyledons</taxon>
        <taxon>Gunneridae</taxon>
        <taxon>Pentapetalae</taxon>
        <taxon>rosids</taxon>
        <taxon>fabids</taxon>
        <taxon>Fabales</taxon>
        <taxon>Fabaceae</taxon>
        <taxon>Papilionoideae</taxon>
        <taxon>50 kb inversion clade</taxon>
        <taxon>NPAAA clade</taxon>
        <taxon>Hologalegina</taxon>
        <taxon>IRL clade</taxon>
        <taxon>Trifolieae</taxon>
        <taxon>Trifolium</taxon>
    </lineage>
</organism>
<evidence type="ECO:0000313" key="2">
    <source>
        <dbReference type="Proteomes" id="UP000265520"/>
    </source>
</evidence>
<dbReference type="Proteomes" id="UP000265520">
    <property type="component" value="Unassembled WGS sequence"/>
</dbReference>
<evidence type="ECO:0000313" key="1">
    <source>
        <dbReference type="EMBL" id="MCI31468.1"/>
    </source>
</evidence>
<comment type="caution">
    <text evidence="1">The sequence shown here is derived from an EMBL/GenBank/DDBJ whole genome shotgun (WGS) entry which is preliminary data.</text>
</comment>
<protein>
    <submittedName>
        <fullName evidence="1">Uncharacterized protein</fullName>
    </submittedName>
</protein>
<proteinExistence type="predicted"/>
<reference evidence="1 2" key="1">
    <citation type="journal article" date="2018" name="Front. Plant Sci.">
        <title>Red Clover (Trifolium pratense) and Zigzag Clover (T. medium) - A Picture of Genomic Similarities and Differences.</title>
        <authorList>
            <person name="Dluhosova J."/>
            <person name="Istvanek J."/>
            <person name="Nedelnik J."/>
            <person name="Repkova J."/>
        </authorList>
    </citation>
    <scope>NUCLEOTIDE SEQUENCE [LARGE SCALE GENOMIC DNA]</scope>
    <source>
        <strain evidence="2">cv. 10/8</strain>
        <tissue evidence="1">Leaf</tissue>
    </source>
</reference>
<sequence>VYLLLCRLISFSRRHVLLLSPSEVLHDLTISHGGFLSIHELTSEVLLLSRLKLLLSILMVICVDKL</sequence>
<feature type="non-terminal residue" evidence="1">
    <location>
        <position position="1"/>
    </location>
</feature>
<accession>A0A392R4D8</accession>
<dbReference type="AlphaFoldDB" id="A0A392R4D8"/>
<dbReference type="EMBL" id="LXQA010187262">
    <property type="protein sequence ID" value="MCI31468.1"/>
    <property type="molecule type" value="Genomic_DNA"/>
</dbReference>